<comment type="caution">
    <text evidence="2">The sequence shown here is derived from an EMBL/GenBank/DDBJ whole genome shotgun (WGS) entry which is preliminary data.</text>
</comment>
<reference evidence="2 3" key="1">
    <citation type="submission" date="2020-01" db="EMBL/GenBank/DDBJ databases">
        <title>Microvirga sp. nov., an arsenate reduction bacterium isolated from Tibet hotspring sediments.</title>
        <authorList>
            <person name="Yuan C.-G."/>
        </authorList>
    </citation>
    <scope>NUCLEOTIDE SEQUENCE [LARGE SCALE GENOMIC DNA]</scope>
    <source>
        <strain evidence="2 3">SYSU G3D203</strain>
    </source>
</reference>
<protein>
    <recommendedName>
        <fullName evidence="4">Helix-hairpin-helix domain-containing protein</fullName>
    </recommendedName>
</protein>
<accession>A0ABW9YX84</accession>
<evidence type="ECO:0000313" key="3">
    <source>
        <dbReference type="Proteomes" id="UP000818323"/>
    </source>
</evidence>
<name>A0ABW9YX84_9HYPH</name>
<dbReference type="RefSeq" id="WP_161722328.1">
    <property type="nucleotide sequence ID" value="NZ_JAAAXI010000004.1"/>
</dbReference>
<proteinExistence type="predicted"/>
<gene>
    <name evidence="2" type="ORF">GR303_08805</name>
</gene>
<sequence length="125" mass="14069">MQSDQSLPVEAVPIRARRALLDAFGARWPTVREVAQIPDKQWLATPGVGPTVLRSIRRFAPSAHERDHLPCAWHLSDEKLLARLERLQDEFRSIERLVRIRLGEPPQGGIRSRKPKVLSAGSPLA</sequence>
<feature type="region of interest" description="Disordered" evidence="1">
    <location>
        <begin position="105"/>
        <end position="125"/>
    </location>
</feature>
<dbReference type="EMBL" id="JAAAXJ010000003">
    <property type="protein sequence ID" value="NBJ24452.1"/>
    <property type="molecule type" value="Genomic_DNA"/>
</dbReference>
<keyword evidence="3" id="KW-1185">Reference proteome</keyword>
<organism evidence="2 3">
    <name type="scientific">Microvirga arsenatis</name>
    <dbReference type="NCBI Taxonomy" id="2692265"/>
    <lineage>
        <taxon>Bacteria</taxon>
        <taxon>Pseudomonadati</taxon>
        <taxon>Pseudomonadota</taxon>
        <taxon>Alphaproteobacteria</taxon>
        <taxon>Hyphomicrobiales</taxon>
        <taxon>Methylobacteriaceae</taxon>
        <taxon>Microvirga</taxon>
    </lineage>
</organism>
<evidence type="ECO:0000313" key="2">
    <source>
        <dbReference type="EMBL" id="NBJ24452.1"/>
    </source>
</evidence>
<evidence type="ECO:0008006" key="4">
    <source>
        <dbReference type="Google" id="ProtNLM"/>
    </source>
</evidence>
<dbReference type="Proteomes" id="UP000818323">
    <property type="component" value="Unassembled WGS sequence"/>
</dbReference>
<evidence type="ECO:0000256" key="1">
    <source>
        <dbReference type="SAM" id="MobiDB-lite"/>
    </source>
</evidence>